<comment type="subcellular location">
    <subcellularLocation>
        <location evidence="5 19">Cytoplasm</location>
    </subcellularLocation>
</comment>
<dbReference type="KEGG" id="epo:Epro_1154"/>
<evidence type="ECO:0000256" key="12">
    <source>
        <dbReference type="ARBA" id="ARBA00022723"/>
    </source>
</evidence>
<proteinExistence type="inferred from homology"/>
<dbReference type="Gene3D" id="1.20.1090.10">
    <property type="entry name" value="Dehydroquinate synthase-like - alpha domain"/>
    <property type="match status" value="1"/>
</dbReference>
<evidence type="ECO:0000256" key="10">
    <source>
        <dbReference type="ARBA" id="ARBA00022490"/>
    </source>
</evidence>
<evidence type="ECO:0000256" key="17">
    <source>
        <dbReference type="ARBA" id="ARBA00023239"/>
    </source>
</evidence>
<comment type="function">
    <text evidence="4 19">Catalyzes the conversion of 3-deoxy-D-arabino-heptulosonate 7-phosphate (DAHP) to dehydroquinate (DHQ).</text>
</comment>
<evidence type="ECO:0000313" key="23">
    <source>
        <dbReference type="Proteomes" id="UP000035337"/>
    </source>
</evidence>
<dbReference type="RefSeq" id="WP_052571159.1">
    <property type="nucleotide sequence ID" value="NZ_CP009498.1"/>
</dbReference>
<reference evidence="22 23" key="1">
    <citation type="submission" date="2014-09" db="EMBL/GenBank/DDBJ databases">
        <title>Complete genome sequence of Endomicrobium proavitum.</title>
        <authorList>
            <person name="Zheng H."/>
        </authorList>
    </citation>
    <scope>NUCLEOTIDE SEQUENCE [LARGE SCALE GENOMIC DNA]</scope>
    <source>
        <strain evidence="22 23">Rsa215</strain>
    </source>
</reference>
<comment type="caution">
    <text evidence="19">Lacks conserved residue(s) required for the propagation of feature annotation.</text>
</comment>
<dbReference type="EMBL" id="CP009498">
    <property type="protein sequence ID" value="AKL98533.1"/>
    <property type="molecule type" value="Genomic_DNA"/>
</dbReference>
<comment type="cofactor">
    <cofactor evidence="2 19">
        <name>NAD(+)</name>
        <dbReference type="ChEBI" id="CHEBI:57540"/>
    </cofactor>
</comment>
<dbReference type="UniPathway" id="UPA00053">
    <property type="reaction ID" value="UER00085"/>
</dbReference>
<dbReference type="Pfam" id="PF24621">
    <property type="entry name" value="DHQS_C"/>
    <property type="match status" value="1"/>
</dbReference>
<dbReference type="NCBIfam" id="TIGR01357">
    <property type="entry name" value="aroB"/>
    <property type="match status" value="1"/>
</dbReference>
<dbReference type="PATRIC" id="fig|1408281.3.peg.1190"/>
<evidence type="ECO:0000256" key="11">
    <source>
        <dbReference type="ARBA" id="ARBA00022605"/>
    </source>
</evidence>
<feature type="binding site" evidence="19">
    <location>
        <position position="247"/>
    </location>
    <ligand>
        <name>Zn(2+)</name>
        <dbReference type="ChEBI" id="CHEBI:29105"/>
    </ligand>
</feature>
<evidence type="ECO:0000256" key="1">
    <source>
        <dbReference type="ARBA" id="ARBA00001393"/>
    </source>
</evidence>
<evidence type="ECO:0000313" key="22">
    <source>
        <dbReference type="EMBL" id="AKL98533.1"/>
    </source>
</evidence>
<feature type="binding site" evidence="19">
    <location>
        <begin position="129"/>
        <end position="130"/>
    </location>
    <ligand>
        <name>NAD(+)</name>
        <dbReference type="ChEBI" id="CHEBI:57540"/>
    </ligand>
</feature>
<evidence type="ECO:0000256" key="5">
    <source>
        <dbReference type="ARBA" id="ARBA00004496"/>
    </source>
</evidence>
<keyword evidence="23" id="KW-1185">Reference proteome</keyword>
<keyword evidence="17 19" id="KW-0456">Lyase</keyword>
<dbReference type="GO" id="GO:0003856">
    <property type="term" value="F:3-dehydroquinate synthase activity"/>
    <property type="evidence" value="ECO:0007669"/>
    <property type="project" value="UniProtKB-UniRule"/>
</dbReference>
<comment type="similarity">
    <text evidence="7 19">Belongs to the sugar phosphate cyclases superfamily. Dehydroquinate synthase family.</text>
</comment>
<evidence type="ECO:0000256" key="4">
    <source>
        <dbReference type="ARBA" id="ARBA00003485"/>
    </source>
</evidence>
<dbReference type="InterPro" id="IPR030960">
    <property type="entry name" value="DHQS/DOIS_N"/>
</dbReference>
<dbReference type="GO" id="GO:0005737">
    <property type="term" value="C:cytoplasm"/>
    <property type="evidence" value="ECO:0007669"/>
    <property type="project" value="UniProtKB-SubCell"/>
</dbReference>
<feature type="binding site" evidence="19">
    <location>
        <position position="142"/>
    </location>
    <ligand>
        <name>NAD(+)</name>
        <dbReference type="ChEBI" id="CHEBI:57540"/>
    </ligand>
</feature>
<dbReference type="InterPro" id="IPR016037">
    <property type="entry name" value="DHQ_synth_AroB"/>
</dbReference>
<evidence type="ECO:0000256" key="8">
    <source>
        <dbReference type="ARBA" id="ARBA00013031"/>
    </source>
</evidence>
<keyword evidence="15 19" id="KW-0520">NAD</keyword>
<sequence>MQTIKVRLKTNPYNILISESSADFVAAFKKVFRAKNIFIVTDSNVAKIHLKSFSDILKKAGFQTSFAVIPAGESGKSIASLSSLYDKALKAGLDRKGCVIALGGGVVGDVAGFFAATYMRGVKFVQAPTTLLAMTDSSVGGKTAVNTSGGKNIAGTFYQPSFVWINSFYLATLDERQLKNGLAEVVKYAFTFDKNFYDYLQDVLEKGIIGADEFNYMIFKSCSYKARVVEKDEKEVTGVRAVLNFGHTLAHAIETFTKYKKFLHGEAVAAGMLYAAKLSLDLKLCGKETFLQVKELLTAAGFVFNFKNLNALKLLELMKKDKKSVNASLRFVLLKDIGKSISDAEVKDGAALKTLKEFLRENK</sequence>
<comment type="cofactor">
    <cofactor evidence="19">
        <name>Co(2+)</name>
        <dbReference type="ChEBI" id="CHEBI:48828"/>
    </cofactor>
    <cofactor evidence="19">
        <name>Zn(2+)</name>
        <dbReference type="ChEBI" id="CHEBI:29105"/>
    </cofactor>
    <text evidence="19">Binds 1 divalent metal cation per subunit. Can use either Co(2+) or Zn(2+).</text>
</comment>
<feature type="binding site" evidence="19">
    <location>
        <begin position="105"/>
        <end position="109"/>
    </location>
    <ligand>
        <name>NAD(+)</name>
        <dbReference type="ChEBI" id="CHEBI:57540"/>
    </ligand>
</feature>
<protein>
    <recommendedName>
        <fullName evidence="9 19">3-dehydroquinate synthase</fullName>
        <shortName evidence="19">DHQS</shortName>
        <ecNumber evidence="8 19">4.2.3.4</ecNumber>
    </recommendedName>
</protein>
<dbReference type="Proteomes" id="UP000035337">
    <property type="component" value="Chromosome"/>
</dbReference>
<keyword evidence="18 19" id="KW-0170">Cobalt</keyword>
<dbReference type="GO" id="GO:0000166">
    <property type="term" value="F:nucleotide binding"/>
    <property type="evidence" value="ECO:0007669"/>
    <property type="project" value="UniProtKB-KW"/>
</dbReference>
<comment type="cofactor">
    <cofactor evidence="3">
        <name>Zn(2+)</name>
        <dbReference type="ChEBI" id="CHEBI:29105"/>
    </cofactor>
</comment>
<dbReference type="Pfam" id="PF01761">
    <property type="entry name" value="DHQ_synthase"/>
    <property type="match status" value="1"/>
</dbReference>
<evidence type="ECO:0000256" key="15">
    <source>
        <dbReference type="ARBA" id="ARBA00023027"/>
    </source>
</evidence>
<dbReference type="Gene3D" id="3.40.50.1970">
    <property type="match status" value="1"/>
</dbReference>
<keyword evidence="12 19" id="KW-0479">Metal-binding</keyword>
<keyword evidence="10 19" id="KW-0963">Cytoplasm</keyword>
<evidence type="ECO:0000256" key="13">
    <source>
        <dbReference type="ARBA" id="ARBA00022741"/>
    </source>
</evidence>
<evidence type="ECO:0000256" key="16">
    <source>
        <dbReference type="ARBA" id="ARBA00023141"/>
    </source>
</evidence>
<dbReference type="PIRSF" id="PIRSF001455">
    <property type="entry name" value="DHQ_synth"/>
    <property type="match status" value="1"/>
</dbReference>
<feature type="binding site" evidence="19">
    <location>
        <position position="184"/>
    </location>
    <ligand>
        <name>Zn(2+)</name>
        <dbReference type="ChEBI" id="CHEBI:29105"/>
    </ligand>
</feature>
<dbReference type="GO" id="GO:0009423">
    <property type="term" value="P:chorismate biosynthetic process"/>
    <property type="evidence" value="ECO:0007669"/>
    <property type="project" value="UniProtKB-UniRule"/>
</dbReference>
<evidence type="ECO:0000256" key="18">
    <source>
        <dbReference type="ARBA" id="ARBA00023285"/>
    </source>
</evidence>
<comment type="pathway">
    <text evidence="6 19">Metabolic intermediate biosynthesis; chorismate biosynthesis; chorismate from D-erythrose 4-phosphate and phosphoenolpyruvate: step 2/7.</text>
</comment>
<dbReference type="EC" id="4.2.3.4" evidence="8 19"/>
<evidence type="ECO:0000259" key="20">
    <source>
        <dbReference type="Pfam" id="PF01761"/>
    </source>
</evidence>
<keyword evidence="14 19" id="KW-0862">Zinc</keyword>
<evidence type="ECO:0000256" key="6">
    <source>
        <dbReference type="ARBA" id="ARBA00004661"/>
    </source>
</evidence>
<keyword evidence="13 19" id="KW-0547">Nucleotide-binding</keyword>
<dbReference type="FunFam" id="3.40.50.1970:FF:000007">
    <property type="entry name" value="Pentafunctional AROM polypeptide"/>
    <property type="match status" value="1"/>
</dbReference>
<keyword evidence="11 19" id="KW-0028">Amino-acid biosynthesis</keyword>
<dbReference type="CDD" id="cd08195">
    <property type="entry name" value="DHQS"/>
    <property type="match status" value="1"/>
</dbReference>
<evidence type="ECO:0000259" key="21">
    <source>
        <dbReference type="Pfam" id="PF24621"/>
    </source>
</evidence>
<dbReference type="GO" id="GO:0046872">
    <property type="term" value="F:metal ion binding"/>
    <property type="evidence" value="ECO:0007669"/>
    <property type="project" value="UniProtKB-KW"/>
</dbReference>
<comment type="catalytic activity">
    <reaction evidence="1 19">
        <text>7-phospho-2-dehydro-3-deoxy-D-arabino-heptonate = 3-dehydroquinate + phosphate</text>
        <dbReference type="Rhea" id="RHEA:21968"/>
        <dbReference type="ChEBI" id="CHEBI:32364"/>
        <dbReference type="ChEBI" id="CHEBI:43474"/>
        <dbReference type="ChEBI" id="CHEBI:58394"/>
        <dbReference type="EC" id="4.2.3.4"/>
    </reaction>
</comment>
<evidence type="ECO:0000256" key="3">
    <source>
        <dbReference type="ARBA" id="ARBA00001947"/>
    </source>
</evidence>
<evidence type="ECO:0000256" key="14">
    <source>
        <dbReference type="ARBA" id="ARBA00022833"/>
    </source>
</evidence>
<evidence type="ECO:0000256" key="19">
    <source>
        <dbReference type="HAMAP-Rule" id="MF_00110"/>
    </source>
</evidence>
<feature type="domain" description="3-dehydroquinate synthase C-terminal" evidence="21">
    <location>
        <begin position="181"/>
        <end position="324"/>
    </location>
</feature>
<dbReference type="InterPro" id="IPR050071">
    <property type="entry name" value="Dehydroquinate_synthase"/>
</dbReference>
<dbReference type="OrthoDB" id="9806583at2"/>
<evidence type="ECO:0000256" key="9">
    <source>
        <dbReference type="ARBA" id="ARBA00017684"/>
    </source>
</evidence>
<feature type="binding site" evidence="19">
    <location>
        <position position="264"/>
    </location>
    <ligand>
        <name>Zn(2+)</name>
        <dbReference type="ChEBI" id="CHEBI:29105"/>
    </ligand>
</feature>
<evidence type="ECO:0000256" key="7">
    <source>
        <dbReference type="ARBA" id="ARBA00005412"/>
    </source>
</evidence>
<dbReference type="GO" id="GO:0008652">
    <property type="term" value="P:amino acid biosynthetic process"/>
    <property type="evidence" value="ECO:0007669"/>
    <property type="project" value="UniProtKB-KW"/>
</dbReference>
<dbReference type="AlphaFoldDB" id="A0A0G3WJR8"/>
<dbReference type="InterPro" id="IPR056179">
    <property type="entry name" value="DHQS_C"/>
</dbReference>
<dbReference type="PANTHER" id="PTHR43622">
    <property type="entry name" value="3-DEHYDROQUINATE SYNTHASE"/>
    <property type="match status" value="1"/>
</dbReference>
<dbReference type="PANTHER" id="PTHR43622:SF7">
    <property type="entry name" value="3-DEHYDROQUINATE SYNTHASE, CHLOROPLASTIC"/>
    <property type="match status" value="1"/>
</dbReference>
<name>A0A0G3WJR8_9BACT</name>
<accession>A0A0G3WJR8</accession>
<gene>
    <name evidence="19 22" type="primary">aroB</name>
    <name evidence="22" type="ORF">Epro_1154</name>
</gene>
<dbReference type="SUPFAM" id="SSF56796">
    <property type="entry name" value="Dehydroquinate synthase-like"/>
    <property type="match status" value="1"/>
</dbReference>
<keyword evidence="16 19" id="KW-0057">Aromatic amino acid biosynthesis</keyword>
<dbReference type="STRING" id="1408281.Epro_1154"/>
<dbReference type="HAMAP" id="MF_00110">
    <property type="entry name" value="DHQ_synthase"/>
    <property type="match status" value="1"/>
</dbReference>
<feature type="domain" description="3-dehydroquinate synthase N-terminal" evidence="20">
    <location>
        <begin position="68"/>
        <end position="179"/>
    </location>
</feature>
<feature type="binding site" evidence="19">
    <location>
        <position position="151"/>
    </location>
    <ligand>
        <name>NAD(+)</name>
        <dbReference type="ChEBI" id="CHEBI:57540"/>
    </ligand>
</feature>
<organism evidence="22 23">
    <name type="scientific">Endomicrobium proavitum</name>
    <dbReference type="NCBI Taxonomy" id="1408281"/>
    <lineage>
        <taxon>Bacteria</taxon>
        <taxon>Pseudomonadati</taxon>
        <taxon>Elusimicrobiota</taxon>
        <taxon>Endomicrobiia</taxon>
        <taxon>Endomicrobiales</taxon>
        <taxon>Endomicrobiaceae</taxon>
        <taxon>Endomicrobium</taxon>
    </lineage>
</organism>
<dbReference type="InterPro" id="IPR030963">
    <property type="entry name" value="DHQ_synth_fam"/>
</dbReference>
<dbReference type="GO" id="GO:0009073">
    <property type="term" value="P:aromatic amino acid family biosynthetic process"/>
    <property type="evidence" value="ECO:0007669"/>
    <property type="project" value="UniProtKB-KW"/>
</dbReference>
<evidence type="ECO:0000256" key="2">
    <source>
        <dbReference type="ARBA" id="ARBA00001911"/>
    </source>
</evidence>